<organism evidence="1 2">
    <name type="scientific">Aphanomyces euteiches</name>
    <dbReference type="NCBI Taxonomy" id="100861"/>
    <lineage>
        <taxon>Eukaryota</taxon>
        <taxon>Sar</taxon>
        <taxon>Stramenopiles</taxon>
        <taxon>Oomycota</taxon>
        <taxon>Saprolegniomycetes</taxon>
        <taxon>Saprolegniales</taxon>
        <taxon>Verrucalvaceae</taxon>
        <taxon>Aphanomyces</taxon>
    </lineage>
</organism>
<sequence length="95" mass="10579">MAGIESSRLAMGASCVWHVGLASSVGHNRCRQLKSGSSMSTIVNFDTYTGHTRIPCDQLNREVLIPSTSLVSIRGILHQEEPLFILCQWRRSSYE</sequence>
<reference evidence="1 2" key="1">
    <citation type="submission" date="2019-07" db="EMBL/GenBank/DDBJ databases">
        <title>Genomics analysis of Aphanomyces spp. identifies a new class of oomycete effector associated with host adaptation.</title>
        <authorList>
            <person name="Gaulin E."/>
        </authorList>
    </citation>
    <scope>NUCLEOTIDE SEQUENCE [LARGE SCALE GENOMIC DNA]</scope>
    <source>
        <strain evidence="1 2">ATCC 201684</strain>
    </source>
</reference>
<name>A0A6G0WRX2_9STRA</name>
<dbReference type="EMBL" id="VJMJ01000155">
    <property type="protein sequence ID" value="KAF0730203.1"/>
    <property type="molecule type" value="Genomic_DNA"/>
</dbReference>
<keyword evidence="2" id="KW-1185">Reference proteome</keyword>
<protein>
    <submittedName>
        <fullName evidence="1">Uncharacterized protein</fullName>
    </submittedName>
</protein>
<comment type="caution">
    <text evidence="1">The sequence shown here is derived from an EMBL/GenBank/DDBJ whole genome shotgun (WGS) entry which is preliminary data.</text>
</comment>
<evidence type="ECO:0000313" key="1">
    <source>
        <dbReference type="EMBL" id="KAF0730203.1"/>
    </source>
</evidence>
<gene>
    <name evidence="1" type="ORF">Ae201684_012207</name>
</gene>
<proteinExistence type="predicted"/>
<dbReference type="AlphaFoldDB" id="A0A6G0WRX2"/>
<accession>A0A6G0WRX2</accession>
<evidence type="ECO:0000313" key="2">
    <source>
        <dbReference type="Proteomes" id="UP000481153"/>
    </source>
</evidence>
<dbReference type="Proteomes" id="UP000481153">
    <property type="component" value="Unassembled WGS sequence"/>
</dbReference>